<dbReference type="SUPFAM" id="SSF53927">
    <property type="entry name" value="Cytidine deaminase-like"/>
    <property type="match status" value="1"/>
</dbReference>
<keyword evidence="2" id="KW-0479">Metal-binding</keyword>
<dbReference type="OrthoDB" id="9802794at2"/>
<dbReference type="RefSeq" id="WP_035278308.1">
    <property type="nucleotide sequence ID" value="NZ_AYXG01000020.1"/>
</dbReference>
<evidence type="ECO:0000256" key="3">
    <source>
        <dbReference type="ARBA" id="ARBA00022801"/>
    </source>
</evidence>
<dbReference type="Proteomes" id="UP000019277">
    <property type="component" value="Unassembled WGS sequence"/>
</dbReference>
<keyword evidence="7" id="KW-1185">Reference proteome</keyword>
<reference evidence="6 7" key="1">
    <citation type="journal article" date="2014" name="Genome Announc.">
        <title>Draft Genome Sequence of the Antitrypanosomally Active Sponge-Associated Bacterium Actinokineospora sp. Strain EG49.</title>
        <authorList>
            <person name="Harjes J."/>
            <person name="Ryu T."/>
            <person name="Abdelmohsen U.R."/>
            <person name="Moitinho-Silva L."/>
            <person name="Horn H."/>
            <person name="Ravasi T."/>
            <person name="Hentschel U."/>
        </authorList>
    </citation>
    <scope>NUCLEOTIDE SEQUENCE [LARGE SCALE GENOMIC DNA]</scope>
    <source>
        <strain evidence="6 7">EG49</strain>
    </source>
</reference>
<organism evidence="6 7">
    <name type="scientific">Actinokineospora spheciospongiae</name>
    <dbReference type="NCBI Taxonomy" id="909613"/>
    <lineage>
        <taxon>Bacteria</taxon>
        <taxon>Bacillati</taxon>
        <taxon>Actinomycetota</taxon>
        <taxon>Actinomycetes</taxon>
        <taxon>Pseudonocardiales</taxon>
        <taxon>Pseudonocardiaceae</taxon>
        <taxon>Actinokineospora</taxon>
    </lineage>
</organism>
<dbReference type="PROSITE" id="PS00903">
    <property type="entry name" value="CYT_DCMP_DEAMINASES_1"/>
    <property type="match status" value="1"/>
</dbReference>
<name>W7ITF0_9PSEU</name>
<feature type="domain" description="CMP/dCMP-type deaminase" evidence="5">
    <location>
        <begin position="138"/>
        <end position="273"/>
    </location>
</feature>
<dbReference type="InterPro" id="IPR015517">
    <property type="entry name" value="dCMP_deaminase-rel"/>
</dbReference>
<comment type="similarity">
    <text evidence="1">Belongs to the cytidine and deoxycytidylate deaminase family.</text>
</comment>
<keyword evidence="3" id="KW-0378">Hydrolase</keyword>
<dbReference type="EMBL" id="AYXG01000020">
    <property type="protein sequence ID" value="EWC64170.1"/>
    <property type="molecule type" value="Genomic_DNA"/>
</dbReference>
<keyword evidence="4" id="KW-0862">Zinc</keyword>
<accession>W7ITF0</accession>
<proteinExistence type="inferred from homology"/>
<evidence type="ECO:0000313" key="7">
    <source>
        <dbReference type="Proteomes" id="UP000019277"/>
    </source>
</evidence>
<dbReference type="GO" id="GO:0004132">
    <property type="term" value="F:dCMP deaminase activity"/>
    <property type="evidence" value="ECO:0007669"/>
    <property type="project" value="TreeGrafter"/>
</dbReference>
<evidence type="ECO:0000256" key="1">
    <source>
        <dbReference type="ARBA" id="ARBA00006576"/>
    </source>
</evidence>
<dbReference type="InterPro" id="IPR002125">
    <property type="entry name" value="CMP_dCMP_dom"/>
</dbReference>
<sequence>MKQLLLYLPVLHAGYEAFFSRHADADEVLLLGTSFAEDYPALKKEIRALAPEVAAGYLRGSGDRPPVSVVERDGLADAVVADLLVVPDEEIIRDLVARHGLDSGRELIYERTFLRWDRSWSLAQRPPDYDGVVTADAGDLAVMARAAGAAALSSDWWRQVGAVAVRDGRVVGVEHNQHRPSEYTPYIDGDPRNDFSRGVRIDLSTAIHAEALLVARAAGSGEQLAGADLYVSTFPCPGCARMIAEVGFRRCYFAGPYSMLDGDSILRAAGVELVWVDTAALSPPGGAS</sequence>
<protein>
    <recommendedName>
        <fullName evidence="5">CMP/dCMP-type deaminase domain-containing protein</fullName>
    </recommendedName>
</protein>
<gene>
    <name evidence="6" type="ORF">UO65_0496</name>
</gene>
<dbReference type="GO" id="GO:0008270">
    <property type="term" value="F:zinc ion binding"/>
    <property type="evidence" value="ECO:0007669"/>
    <property type="project" value="InterPro"/>
</dbReference>
<dbReference type="PATRIC" id="fig|909613.9.peg.510"/>
<dbReference type="STRING" id="909613.UO65_0496"/>
<evidence type="ECO:0000313" key="6">
    <source>
        <dbReference type="EMBL" id="EWC64170.1"/>
    </source>
</evidence>
<evidence type="ECO:0000256" key="2">
    <source>
        <dbReference type="ARBA" id="ARBA00022723"/>
    </source>
</evidence>
<dbReference type="Pfam" id="PF00383">
    <property type="entry name" value="dCMP_cyt_deam_1"/>
    <property type="match status" value="1"/>
</dbReference>
<dbReference type="GO" id="GO:0005737">
    <property type="term" value="C:cytoplasm"/>
    <property type="evidence" value="ECO:0007669"/>
    <property type="project" value="TreeGrafter"/>
</dbReference>
<dbReference type="InterPro" id="IPR016192">
    <property type="entry name" value="APOBEC/CMP_deaminase_Zn-bd"/>
</dbReference>
<dbReference type="PANTHER" id="PTHR11086">
    <property type="entry name" value="DEOXYCYTIDYLATE DEAMINASE-RELATED"/>
    <property type="match status" value="1"/>
</dbReference>
<evidence type="ECO:0000259" key="5">
    <source>
        <dbReference type="PROSITE" id="PS51747"/>
    </source>
</evidence>
<evidence type="ECO:0000256" key="4">
    <source>
        <dbReference type="ARBA" id="ARBA00022833"/>
    </source>
</evidence>
<dbReference type="PANTHER" id="PTHR11086:SF18">
    <property type="entry name" value="DEOXYCYTIDYLATE DEAMINASE"/>
    <property type="match status" value="1"/>
</dbReference>
<comment type="caution">
    <text evidence="6">The sequence shown here is derived from an EMBL/GenBank/DDBJ whole genome shotgun (WGS) entry which is preliminary data.</text>
</comment>
<dbReference type="AlphaFoldDB" id="W7ITF0"/>
<dbReference type="InterPro" id="IPR016193">
    <property type="entry name" value="Cytidine_deaminase-like"/>
</dbReference>
<dbReference type="Gene3D" id="3.40.140.10">
    <property type="entry name" value="Cytidine Deaminase, domain 2"/>
    <property type="match status" value="1"/>
</dbReference>
<dbReference type="PROSITE" id="PS51747">
    <property type="entry name" value="CYT_DCMP_DEAMINASES_2"/>
    <property type="match status" value="1"/>
</dbReference>
<dbReference type="eggNOG" id="COG2131">
    <property type="taxonomic scope" value="Bacteria"/>
</dbReference>